<proteinExistence type="predicted"/>
<name>A0AC35FHB4_9BILA</name>
<protein>
    <submittedName>
        <fullName evidence="2">RRM domain-containing protein</fullName>
    </submittedName>
</protein>
<accession>A0AC35FHB4</accession>
<organism evidence="1 2">
    <name type="scientific">Panagrolaimus sp. PS1159</name>
    <dbReference type="NCBI Taxonomy" id="55785"/>
    <lineage>
        <taxon>Eukaryota</taxon>
        <taxon>Metazoa</taxon>
        <taxon>Ecdysozoa</taxon>
        <taxon>Nematoda</taxon>
        <taxon>Chromadorea</taxon>
        <taxon>Rhabditida</taxon>
        <taxon>Tylenchina</taxon>
        <taxon>Panagrolaimomorpha</taxon>
        <taxon>Panagrolaimoidea</taxon>
        <taxon>Panagrolaimidae</taxon>
        <taxon>Panagrolaimus</taxon>
    </lineage>
</organism>
<sequence>MNKNNPTSNHCCPNDSKVILNSGNIGVKHARIFCVVLLLILLTKGKMATFAPNEMYFAQQQQQQPSQQTTRMMAYSPPPVNGDSNPSGTVASVINHRVFVGSLQLEVTEETLKNVFEKVEPTLSIRDIKIVRESNGASKGYGFVTYDTEEEAQKIIGKPPGSFMYKGRTWNIAPAVRRFTPHPVTSGYYCYPYSPSLYSMSPGGIVGYLSPSPYMTSPMMDQSQFVFPPLTSPMMDHQSQFVFPPLAPVPQQQQQ</sequence>
<dbReference type="WBParaSite" id="PS1159_v2.g17503.t1">
    <property type="protein sequence ID" value="PS1159_v2.g17503.t1"/>
    <property type="gene ID" value="PS1159_v2.g17503"/>
</dbReference>
<evidence type="ECO:0000313" key="1">
    <source>
        <dbReference type="Proteomes" id="UP000887580"/>
    </source>
</evidence>
<reference evidence="2" key="1">
    <citation type="submission" date="2022-11" db="UniProtKB">
        <authorList>
            <consortium name="WormBaseParasite"/>
        </authorList>
    </citation>
    <scope>IDENTIFICATION</scope>
</reference>
<evidence type="ECO:0000313" key="2">
    <source>
        <dbReference type="WBParaSite" id="PS1159_v2.g17503.t1"/>
    </source>
</evidence>
<dbReference type="Proteomes" id="UP000887580">
    <property type="component" value="Unplaced"/>
</dbReference>